<dbReference type="PATRIC" id="fig|1502.177.peg.3441"/>
<sequence>MIINEEEKRNNKYINIESVYCSPYVLNLNESDKYSQCAYFIEKSNKIVILSGAGISTSQNIPDFRSKTGWYSKNPQNILSINNFINNPKEVYRFLYKYLNTIKGKTQSKAHSIIKDLEKCKQVYVITQNIDKLHNNNILIEFHGNLESAHCLKCGKKFNIEYILNDDIEDFNRCECGGLIKPDIILFDEDIKSDNILKANNICKEADLIMIIGTSLTVEPFASLPLKAPIETPFIILNKTATYLDDNNMSVVINEDCDKSLSEIYKRFLNKDF</sequence>
<dbReference type="InterPro" id="IPR003000">
    <property type="entry name" value="Sirtuin"/>
</dbReference>
<reference evidence="6 7" key="1">
    <citation type="journal article" date="2016" name="PLoS ONE">
        <title>Plasmid Characterization and Chromosome Analysis of Two netF+ Clostridium perfringens Isolates Associated with Foal and Canine Necrotizing Enteritis.</title>
        <authorList>
            <person name="Mehdizadeh Gohari I."/>
            <person name="Kropinski A.M."/>
            <person name="Weese S.J."/>
            <person name="Parreira V.R."/>
            <person name="Whitehead A.E."/>
            <person name="Boerlin P."/>
            <person name="Prescott J.F."/>
        </authorList>
    </citation>
    <scope>NUCLEOTIDE SEQUENCE [LARGE SCALE GENOMIC DNA]</scope>
    <source>
        <strain evidence="6 7">JP838</strain>
        <plasmid evidence="7">Plasmid pJFP838A</plasmid>
    </source>
</reference>
<dbReference type="GO" id="GO:0046872">
    <property type="term" value="F:metal ion binding"/>
    <property type="evidence" value="ECO:0007669"/>
    <property type="project" value="UniProtKB-KW"/>
</dbReference>
<dbReference type="AlphaFoldDB" id="A0A140GRJ0"/>
<evidence type="ECO:0000256" key="2">
    <source>
        <dbReference type="ARBA" id="ARBA00022679"/>
    </source>
</evidence>
<accession>A0A140GRJ0</accession>
<geneLocation type="plasmid" evidence="6 7">
    <name>pJFP838A</name>
</geneLocation>
<dbReference type="Gene3D" id="3.30.1600.10">
    <property type="entry name" value="SIR2/SIRT2 'Small Domain"/>
    <property type="match status" value="1"/>
</dbReference>
<evidence type="ECO:0000256" key="3">
    <source>
        <dbReference type="ARBA" id="ARBA00023027"/>
    </source>
</evidence>
<dbReference type="Pfam" id="PF02146">
    <property type="entry name" value="SIR2"/>
    <property type="match status" value="1"/>
</dbReference>
<dbReference type="Proteomes" id="UP000070260">
    <property type="component" value="Plasmid pJFP838A"/>
</dbReference>
<feature type="binding site" evidence="4">
    <location>
        <position position="151"/>
    </location>
    <ligand>
        <name>Zn(2+)</name>
        <dbReference type="ChEBI" id="CHEBI:29105"/>
    </ligand>
</feature>
<dbReference type="InterPro" id="IPR026590">
    <property type="entry name" value="Ssirtuin_cat_dom"/>
</dbReference>
<feature type="domain" description="Deacetylase sirtuin-type" evidence="5">
    <location>
        <begin position="27"/>
        <end position="272"/>
    </location>
</feature>
<evidence type="ECO:0000259" key="5">
    <source>
        <dbReference type="PROSITE" id="PS50305"/>
    </source>
</evidence>
<proteinExistence type="predicted"/>
<keyword evidence="2" id="KW-0808">Transferase</keyword>
<dbReference type="PANTHER" id="PTHR11085">
    <property type="entry name" value="NAD-DEPENDENT PROTEIN DEACYLASE SIRTUIN-5, MITOCHONDRIAL-RELATED"/>
    <property type="match status" value="1"/>
</dbReference>
<dbReference type="GO" id="GO:0017136">
    <property type="term" value="F:histone deacetylase activity, NAD-dependent"/>
    <property type="evidence" value="ECO:0007669"/>
    <property type="project" value="TreeGrafter"/>
</dbReference>
<keyword evidence="4" id="KW-0862">Zinc</keyword>
<dbReference type="PROSITE" id="PS50305">
    <property type="entry name" value="SIRTUIN"/>
    <property type="match status" value="1"/>
</dbReference>
<organism evidence="6 7">
    <name type="scientific">Clostridium perfringens</name>
    <dbReference type="NCBI Taxonomy" id="1502"/>
    <lineage>
        <taxon>Bacteria</taxon>
        <taxon>Bacillati</taxon>
        <taxon>Bacillota</taxon>
        <taxon>Clostridia</taxon>
        <taxon>Eubacteriales</taxon>
        <taxon>Clostridiaceae</taxon>
        <taxon>Clostridium</taxon>
    </lineage>
</organism>
<dbReference type="RefSeq" id="WP_061429742.1">
    <property type="nucleotide sequence ID" value="NZ_CATNZX010000001.1"/>
</dbReference>
<evidence type="ECO:0000313" key="6">
    <source>
        <dbReference type="EMBL" id="AMN31149.1"/>
    </source>
</evidence>
<keyword evidence="3" id="KW-0520">NAD</keyword>
<dbReference type="GO" id="GO:0070403">
    <property type="term" value="F:NAD+ binding"/>
    <property type="evidence" value="ECO:0007669"/>
    <property type="project" value="InterPro"/>
</dbReference>
<gene>
    <name evidence="6" type="ORF">JFP838_pA0233</name>
</gene>
<protein>
    <recommendedName>
        <fullName evidence="1">protein acetyllysine N-acetyltransferase</fullName>
        <ecNumber evidence="1">2.3.1.286</ecNumber>
    </recommendedName>
</protein>
<keyword evidence="6" id="KW-0614">Plasmid</keyword>
<dbReference type="InterPro" id="IPR050134">
    <property type="entry name" value="NAD-dep_sirtuin_deacylases"/>
</dbReference>
<feature type="binding site" evidence="4">
    <location>
        <position position="174"/>
    </location>
    <ligand>
        <name>Zn(2+)</name>
        <dbReference type="ChEBI" id="CHEBI:29105"/>
    </ligand>
</feature>
<feature type="binding site" evidence="4">
    <location>
        <position position="154"/>
    </location>
    <ligand>
        <name>Zn(2+)</name>
        <dbReference type="ChEBI" id="CHEBI:29105"/>
    </ligand>
</feature>
<dbReference type="EC" id="2.3.1.286" evidence="1"/>
<evidence type="ECO:0000256" key="1">
    <source>
        <dbReference type="ARBA" id="ARBA00012928"/>
    </source>
</evidence>
<dbReference type="EMBL" id="CP013615">
    <property type="protein sequence ID" value="AMN31149.1"/>
    <property type="molecule type" value="Genomic_DNA"/>
</dbReference>
<keyword evidence="4" id="KW-0479">Metal-binding</keyword>
<feature type="binding site" evidence="4">
    <location>
        <position position="176"/>
    </location>
    <ligand>
        <name>Zn(2+)</name>
        <dbReference type="ChEBI" id="CHEBI:29105"/>
    </ligand>
</feature>
<dbReference type="InterPro" id="IPR026591">
    <property type="entry name" value="Sirtuin_cat_small_dom_sf"/>
</dbReference>
<dbReference type="Gene3D" id="3.40.50.1220">
    <property type="entry name" value="TPP-binding domain"/>
    <property type="match status" value="1"/>
</dbReference>
<evidence type="ECO:0000313" key="7">
    <source>
        <dbReference type="Proteomes" id="UP000070260"/>
    </source>
</evidence>
<dbReference type="SUPFAM" id="SSF52467">
    <property type="entry name" value="DHS-like NAD/FAD-binding domain"/>
    <property type="match status" value="1"/>
</dbReference>
<name>A0A140GRJ0_CLOPF</name>
<evidence type="ECO:0000256" key="4">
    <source>
        <dbReference type="PROSITE-ProRule" id="PRU00236"/>
    </source>
</evidence>
<dbReference type="PANTHER" id="PTHR11085:SF10">
    <property type="entry name" value="NAD-DEPENDENT PROTEIN DEACYLASE SIRTUIN-5, MITOCHONDRIAL-RELATED"/>
    <property type="match status" value="1"/>
</dbReference>
<feature type="active site" description="Proton acceptor" evidence="4">
    <location>
        <position position="143"/>
    </location>
</feature>
<dbReference type="InterPro" id="IPR029035">
    <property type="entry name" value="DHS-like_NAD/FAD-binding_dom"/>
</dbReference>